<dbReference type="UniPathway" id="UPA00219"/>
<evidence type="ECO:0000313" key="10">
    <source>
        <dbReference type="Proteomes" id="UP000433101"/>
    </source>
</evidence>
<name>A0A7X3S8R5_9HYPH</name>
<dbReference type="GO" id="GO:0071972">
    <property type="term" value="F:peptidoglycan L,D-transpeptidase activity"/>
    <property type="evidence" value="ECO:0007669"/>
    <property type="project" value="TreeGrafter"/>
</dbReference>
<dbReference type="GO" id="GO:0008360">
    <property type="term" value="P:regulation of cell shape"/>
    <property type="evidence" value="ECO:0007669"/>
    <property type="project" value="UniProtKB-UniRule"/>
</dbReference>
<evidence type="ECO:0000313" key="9">
    <source>
        <dbReference type="EMBL" id="MXN66045.1"/>
    </source>
</evidence>
<accession>A0A7X3S8R5</accession>
<comment type="caution">
    <text evidence="9">The sequence shown here is derived from an EMBL/GenBank/DDBJ whole genome shotgun (WGS) entry which is preliminary data.</text>
</comment>
<dbReference type="InterPro" id="IPR002477">
    <property type="entry name" value="Peptidoglycan-bd-like"/>
</dbReference>
<evidence type="ECO:0000256" key="7">
    <source>
        <dbReference type="PROSITE-ProRule" id="PRU01373"/>
    </source>
</evidence>
<dbReference type="RefSeq" id="WP_160776271.1">
    <property type="nucleotide sequence ID" value="NZ_WUMV01000006.1"/>
</dbReference>
<keyword evidence="10" id="KW-1185">Reference proteome</keyword>
<organism evidence="9 10">
    <name type="scientific">Stappia sediminis</name>
    <dbReference type="NCBI Taxonomy" id="2692190"/>
    <lineage>
        <taxon>Bacteria</taxon>
        <taxon>Pseudomonadati</taxon>
        <taxon>Pseudomonadota</taxon>
        <taxon>Alphaproteobacteria</taxon>
        <taxon>Hyphomicrobiales</taxon>
        <taxon>Stappiaceae</taxon>
        <taxon>Stappia</taxon>
    </lineage>
</organism>
<dbReference type="PROSITE" id="PS52029">
    <property type="entry name" value="LD_TPASE"/>
    <property type="match status" value="1"/>
</dbReference>
<dbReference type="GO" id="GO:0005576">
    <property type="term" value="C:extracellular region"/>
    <property type="evidence" value="ECO:0007669"/>
    <property type="project" value="TreeGrafter"/>
</dbReference>
<dbReference type="InterPro" id="IPR036365">
    <property type="entry name" value="PGBD-like_sf"/>
</dbReference>
<dbReference type="GO" id="GO:0071555">
    <property type="term" value="P:cell wall organization"/>
    <property type="evidence" value="ECO:0007669"/>
    <property type="project" value="UniProtKB-UniRule"/>
</dbReference>
<dbReference type="Gene3D" id="1.10.101.10">
    <property type="entry name" value="PGBD-like superfamily/PGBD"/>
    <property type="match status" value="1"/>
</dbReference>
<evidence type="ECO:0000259" key="8">
    <source>
        <dbReference type="PROSITE" id="PS52029"/>
    </source>
</evidence>
<dbReference type="InterPro" id="IPR050979">
    <property type="entry name" value="LD-transpeptidase"/>
</dbReference>
<dbReference type="Gene3D" id="2.40.440.10">
    <property type="entry name" value="L,D-transpeptidase catalytic domain-like"/>
    <property type="match status" value="1"/>
</dbReference>
<dbReference type="Pfam" id="PF03734">
    <property type="entry name" value="YkuD"/>
    <property type="match status" value="1"/>
</dbReference>
<dbReference type="InterPro" id="IPR038063">
    <property type="entry name" value="Transpep_catalytic_dom"/>
</dbReference>
<feature type="active site" description="Proton donor/acceptor" evidence="7">
    <location>
        <position position="137"/>
    </location>
</feature>
<dbReference type="PIRSF" id="PIRSF029342">
    <property type="entry name" value="UCP029342_ErfK/YbiS/YcfS/YnhG"/>
    <property type="match status" value="1"/>
</dbReference>
<keyword evidence="5 7" id="KW-0573">Peptidoglycan synthesis</keyword>
<evidence type="ECO:0000256" key="4">
    <source>
        <dbReference type="ARBA" id="ARBA00022960"/>
    </source>
</evidence>
<dbReference type="Pfam" id="PF01471">
    <property type="entry name" value="PG_binding_1"/>
    <property type="match status" value="1"/>
</dbReference>
<gene>
    <name evidence="9" type="ORF">GR183_14115</name>
</gene>
<evidence type="ECO:0000256" key="1">
    <source>
        <dbReference type="ARBA" id="ARBA00004752"/>
    </source>
</evidence>
<comment type="pathway">
    <text evidence="1 7">Cell wall biogenesis; peptidoglycan biosynthesis.</text>
</comment>
<dbReference type="NCBIfam" id="NF004785">
    <property type="entry name" value="PRK06132.1-2"/>
    <property type="match status" value="1"/>
</dbReference>
<keyword evidence="4 7" id="KW-0133">Cell shape</keyword>
<reference evidence="9 10" key="1">
    <citation type="submission" date="2019-12" db="EMBL/GenBank/DDBJ databases">
        <authorList>
            <person name="Li M."/>
        </authorList>
    </citation>
    <scope>NUCLEOTIDE SEQUENCE [LARGE SCALE GENOMIC DNA]</scope>
    <source>
        <strain evidence="9 10">GBMRC 2046</strain>
    </source>
</reference>
<dbReference type="SUPFAM" id="SSF141523">
    <property type="entry name" value="L,D-transpeptidase catalytic domain-like"/>
    <property type="match status" value="1"/>
</dbReference>
<dbReference type="InterPro" id="IPR016915">
    <property type="entry name" value="UCP029342"/>
</dbReference>
<dbReference type="CDD" id="cd16913">
    <property type="entry name" value="YkuD_like"/>
    <property type="match status" value="1"/>
</dbReference>
<keyword evidence="6 7" id="KW-0961">Cell wall biogenesis/degradation</keyword>
<comment type="similarity">
    <text evidence="2">Belongs to the YkuD family.</text>
</comment>
<dbReference type="PANTHER" id="PTHR30582:SF2">
    <property type="entry name" value="L,D-TRANSPEPTIDASE YCIB-RELATED"/>
    <property type="match status" value="1"/>
</dbReference>
<protein>
    <submittedName>
        <fullName evidence="9">L,D-transpeptidase family protein</fullName>
    </submittedName>
</protein>
<dbReference type="InterPro" id="IPR005490">
    <property type="entry name" value="LD_TPept_cat_dom"/>
</dbReference>
<proteinExistence type="inferred from homology"/>
<evidence type="ECO:0000256" key="3">
    <source>
        <dbReference type="ARBA" id="ARBA00022679"/>
    </source>
</evidence>
<dbReference type="AlphaFoldDB" id="A0A7X3S8R5"/>
<evidence type="ECO:0000256" key="2">
    <source>
        <dbReference type="ARBA" id="ARBA00005992"/>
    </source>
</evidence>
<dbReference type="Proteomes" id="UP000433101">
    <property type="component" value="Unassembled WGS sequence"/>
</dbReference>
<dbReference type="NCBIfam" id="NF004786">
    <property type="entry name" value="PRK06132.1-3"/>
    <property type="match status" value="1"/>
</dbReference>
<evidence type="ECO:0000256" key="6">
    <source>
        <dbReference type="ARBA" id="ARBA00023316"/>
    </source>
</evidence>
<dbReference type="GO" id="GO:0016740">
    <property type="term" value="F:transferase activity"/>
    <property type="evidence" value="ECO:0007669"/>
    <property type="project" value="UniProtKB-KW"/>
</dbReference>
<dbReference type="SUPFAM" id="SSF47090">
    <property type="entry name" value="PGBD-like"/>
    <property type="match status" value="1"/>
</dbReference>
<dbReference type="PANTHER" id="PTHR30582">
    <property type="entry name" value="L,D-TRANSPEPTIDASE"/>
    <property type="match status" value="1"/>
</dbReference>
<evidence type="ECO:0000256" key="5">
    <source>
        <dbReference type="ARBA" id="ARBA00022984"/>
    </source>
</evidence>
<dbReference type="InterPro" id="IPR036366">
    <property type="entry name" value="PGBDSf"/>
</dbReference>
<feature type="domain" description="L,D-TPase catalytic" evidence="8">
    <location>
        <begin position="65"/>
        <end position="174"/>
    </location>
</feature>
<keyword evidence="3" id="KW-0808">Transferase</keyword>
<dbReference type="GO" id="GO:0018104">
    <property type="term" value="P:peptidoglycan-protein cross-linking"/>
    <property type="evidence" value="ECO:0007669"/>
    <property type="project" value="TreeGrafter"/>
</dbReference>
<dbReference type="EMBL" id="WUMV01000006">
    <property type="protein sequence ID" value="MXN66045.1"/>
    <property type="molecule type" value="Genomic_DNA"/>
</dbReference>
<feature type="active site" description="Nucleophile" evidence="7">
    <location>
        <position position="150"/>
    </location>
</feature>
<sequence>MVRARKMDGRFNGDAGRFLIGALAAATALGLLVLPAEASEKGKLHPLAGEASKIAEDASYSDDPLQMVVSLANQRVDVYRGTTLIESSRISSGKSGYSTPTGIFSILEKRRRHYSNLYDDAPMPYMQRLTWSGVALHQGYVPNYPASHGCVRMPHDFARRLFGMTERGTHVLVMREGAVPQEIVHGSLLQPFVAEATVASLDADTIESDPALRGAIESDAVEPPALPEKTVQYSDKPLRILITRTSERARIRDMQRILYQLGYAPGPVDGVLGRKTRAAIMTFQEGEDLPVTGVASDLVLKRLYSAAGEEGPANGRVYVRQKFREIYSAPVHLKAPDEAIGTHIFTALGFAGGAREVRWMGMSADERSSISPIEALDRVEWPEKVRAHIEERLTPGSSLIVTDRGFQRHSGLGTDFIVTTR</sequence>